<dbReference type="SMART" id="SM00387">
    <property type="entry name" value="HATPase_c"/>
    <property type="match status" value="1"/>
</dbReference>
<comment type="caution">
    <text evidence="13">The sequence shown here is derived from an EMBL/GenBank/DDBJ whole genome shotgun (WGS) entry which is preliminary data.</text>
</comment>
<dbReference type="PROSITE" id="PS50885">
    <property type="entry name" value="HAMP"/>
    <property type="match status" value="1"/>
</dbReference>
<dbReference type="AlphaFoldDB" id="A0A2S3WFK7"/>
<evidence type="ECO:0000256" key="1">
    <source>
        <dbReference type="ARBA" id="ARBA00000085"/>
    </source>
</evidence>
<dbReference type="Pfam" id="PF00512">
    <property type="entry name" value="HisKA"/>
    <property type="match status" value="1"/>
</dbReference>
<evidence type="ECO:0000259" key="11">
    <source>
        <dbReference type="PROSITE" id="PS50109"/>
    </source>
</evidence>
<dbReference type="InterPro" id="IPR004358">
    <property type="entry name" value="Sig_transdc_His_kin-like_C"/>
</dbReference>
<evidence type="ECO:0000259" key="12">
    <source>
        <dbReference type="PROSITE" id="PS50885"/>
    </source>
</evidence>
<keyword evidence="9" id="KW-0067">ATP-binding</keyword>
<sequence>MSSLNSLRRLWPQRLLHQLLLLLCLALLASHLIGIVLLHRHGSLLHPLSRAASLERLATAFNLARDLPAAQANRMLAKMASPETRFWIAATPEVSAFAARSEEQRLTRDLRQRLQLSPQHSLIVQLERVNGTDARAYPFSPGGWAPLRLRSSLALGNGQYLNAEQHPSGAYQWGTVLAYSLPMTTLPVLLVMMFGFARVLRPIKALAKATERVSRGEWIAPLPLTGPHEARELTHAFNTMQANLARHVEGRTRLLAAISHDLNTPLTELRLQVELLDPGATRDDLLESLGELTAMVGETLEFVRGDAVQEATCQLRLNDLLDELDRRYRLLGQPLTWDVQQQAWLSCRPLALKRALTNLIDNALKHGGATHVTLSQADGQVRLEITDQGPGLPEQWLEKVFEPFVQLGRGGADARSGGGLGLGLAIARACIQAHGGELLLENRKPRGLCALVRLPVGQG</sequence>
<dbReference type="Proteomes" id="UP000237194">
    <property type="component" value="Unassembled WGS sequence"/>
</dbReference>
<feature type="transmembrane region" description="Helical" evidence="10">
    <location>
        <begin position="20"/>
        <end position="39"/>
    </location>
</feature>
<dbReference type="CDD" id="cd06225">
    <property type="entry name" value="HAMP"/>
    <property type="match status" value="1"/>
</dbReference>
<dbReference type="InterPro" id="IPR050980">
    <property type="entry name" value="2C_sensor_his_kinase"/>
</dbReference>
<dbReference type="InterPro" id="IPR036097">
    <property type="entry name" value="HisK_dim/P_sf"/>
</dbReference>
<proteinExistence type="predicted"/>
<reference evidence="13 14" key="1">
    <citation type="submission" date="2016-08" db="EMBL/GenBank/DDBJ databases">
        <authorList>
            <person name="Seilhamer J.J."/>
        </authorList>
    </citation>
    <scope>NUCLEOTIDE SEQUENCE [LARGE SCALE GENOMIC DNA]</scope>
    <source>
        <strain evidence="13 14">KT-27</strain>
    </source>
</reference>
<evidence type="ECO:0000256" key="9">
    <source>
        <dbReference type="ARBA" id="ARBA00022840"/>
    </source>
</evidence>
<feature type="transmembrane region" description="Helical" evidence="10">
    <location>
        <begin position="176"/>
        <end position="200"/>
    </location>
</feature>
<accession>A0A2S3WFK7</accession>
<dbReference type="Gene3D" id="3.30.565.10">
    <property type="entry name" value="Histidine kinase-like ATPase, C-terminal domain"/>
    <property type="match status" value="1"/>
</dbReference>
<keyword evidence="4" id="KW-1003">Cell membrane</keyword>
<dbReference type="Gene3D" id="1.10.287.130">
    <property type="match status" value="1"/>
</dbReference>
<dbReference type="Pfam" id="PF02518">
    <property type="entry name" value="HATPase_c"/>
    <property type="match status" value="1"/>
</dbReference>
<dbReference type="PANTHER" id="PTHR44936:SF10">
    <property type="entry name" value="SENSOR PROTEIN RSTB"/>
    <property type="match status" value="1"/>
</dbReference>
<dbReference type="SMART" id="SM00388">
    <property type="entry name" value="HisKA"/>
    <property type="match status" value="1"/>
</dbReference>
<dbReference type="GO" id="GO:0000155">
    <property type="term" value="F:phosphorelay sensor kinase activity"/>
    <property type="evidence" value="ECO:0007669"/>
    <property type="project" value="InterPro"/>
</dbReference>
<dbReference type="InterPro" id="IPR036890">
    <property type="entry name" value="HATPase_C_sf"/>
</dbReference>
<dbReference type="SUPFAM" id="SSF55874">
    <property type="entry name" value="ATPase domain of HSP90 chaperone/DNA topoisomerase II/histidine kinase"/>
    <property type="match status" value="1"/>
</dbReference>
<keyword evidence="7" id="KW-0547">Nucleotide-binding</keyword>
<evidence type="ECO:0000313" key="13">
    <source>
        <dbReference type="EMBL" id="POF89736.1"/>
    </source>
</evidence>
<evidence type="ECO:0000256" key="10">
    <source>
        <dbReference type="SAM" id="Phobius"/>
    </source>
</evidence>
<evidence type="ECO:0000256" key="2">
    <source>
        <dbReference type="ARBA" id="ARBA00004651"/>
    </source>
</evidence>
<comment type="catalytic activity">
    <reaction evidence="1">
        <text>ATP + protein L-histidine = ADP + protein N-phospho-L-histidine.</text>
        <dbReference type="EC" id="2.7.13.3"/>
    </reaction>
</comment>
<dbReference type="Pfam" id="PF00672">
    <property type="entry name" value="HAMP"/>
    <property type="match status" value="1"/>
</dbReference>
<dbReference type="EC" id="2.7.13.3" evidence="3"/>
<evidence type="ECO:0000256" key="5">
    <source>
        <dbReference type="ARBA" id="ARBA00022553"/>
    </source>
</evidence>
<dbReference type="SMART" id="SM00304">
    <property type="entry name" value="HAMP"/>
    <property type="match status" value="1"/>
</dbReference>
<evidence type="ECO:0000256" key="4">
    <source>
        <dbReference type="ARBA" id="ARBA00022475"/>
    </source>
</evidence>
<keyword evidence="8 13" id="KW-0418">Kinase</keyword>
<evidence type="ECO:0000256" key="3">
    <source>
        <dbReference type="ARBA" id="ARBA00012438"/>
    </source>
</evidence>
<keyword evidence="10" id="KW-0472">Membrane</keyword>
<comment type="subcellular location">
    <subcellularLocation>
        <location evidence="2">Cell membrane</location>
        <topology evidence="2">Multi-pass membrane protein</topology>
    </subcellularLocation>
</comment>
<protein>
    <recommendedName>
        <fullName evidence="3">histidine kinase</fullName>
        <ecNumber evidence="3">2.7.13.3</ecNumber>
    </recommendedName>
</protein>
<organism evidence="13 14">
    <name type="scientific">Pseudomonas putida</name>
    <name type="common">Arthrobacter siderocapsulatus</name>
    <dbReference type="NCBI Taxonomy" id="303"/>
    <lineage>
        <taxon>Bacteria</taxon>
        <taxon>Pseudomonadati</taxon>
        <taxon>Pseudomonadota</taxon>
        <taxon>Gammaproteobacteria</taxon>
        <taxon>Pseudomonadales</taxon>
        <taxon>Pseudomonadaceae</taxon>
        <taxon>Pseudomonas</taxon>
    </lineage>
</organism>
<feature type="domain" description="Histidine kinase" evidence="11">
    <location>
        <begin position="257"/>
        <end position="458"/>
    </location>
</feature>
<reference evidence="13 14" key="2">
    <citation type="submission" date="2018-03" db="EMBL/GenBank/DDBJ databases">
        <title>Draft genome of Pseudomonas putida strain KT-27.</title>
        <authorList>
            <person name="Yoshizawa S."/>
            <person name="Khan N.H."/>
            <person name="Nishimura M."/>
            <person name="Chiura H.X."/>
            <person name="Ogura Y."/>
            <person name="Hayashi T."/>
            <person name="Kogure K."/>
        </authorList>
    </citation>
    <scope>NUCLEOTIDE SEQUENCE [LARGE SCALE GENOMIC DNA]</scope>
    <source>
        <strain evidence="13 14">KT-27</strain>
    </source>
</reference>
<evidence type="ECO:0000313" key="14">
    <source>
        <dbReference type="Proteomes" id="UP000237194"/>
    </source>
</evidence>
<dbReference type="GO" id="GO:0005524">
    <property type="term" value="F:ATP binding"/>
    <property type="evidence" value="ECO:0007669"/>
    <property type="project" value="UniProtKB-KW"/>
</dbReference>
<dbReference type="SUPFAM" id="SSF47384">
    <property type="entry name" value="Homodimeric domain of signal transducing histidine kinase"/>
    <property type="match status" value="1"/>
</dbReference>
<evidence type="ECO:0000256" key="6">
    <source>
        <dbReference type="ARBA" id="ARBA00022679"/>
    </source>
</evidence>
<feature type="domain" description="HAMP" evidence="12">
    <location>
        <begin position="197"/>
        <end position="249"/>
    </location>
</feature>
<keyword evidence="10" id="KW-1133">Transmembrane helix</keyword>
<dbReference type="InterPro" id="IPR003661">
    <property type="entry name" value="HisK_dim/P_dom"/>
</dbReference>
<evidence type="ECO:0000256" key="7">
    <source>
        <dbReference type="ARBA" id="ARBA00022741"/>
    </source>
</evidence>
<dbReference type="CDD" id="cd00082">
    <property type="entry name" value="HisKA"/>
    <property type="match status" value="1"/>
</dbReference>
<gene>
    <name evidence="13" type="ORF">BGP80_17895</name>
</gene>
<dbReference type="InterPro" id="IPR003660">
    <property type="entry name" value="HAMP_dom"/>
</dbReference>
<dbReference type="PROSITE" id="PS50109">
    <property type="entry name" value="HIS_KIN"/>
    <property type="match status" value="1"/>
</dbReference>
<dbReference type="PANTHER" id="PTHR44936">
    <property type="entry name" value="SENSOR PROTEIN CREC"/>
    <property type="match status" value="1"/>
</dbReference>
<dbReference type="PRINTS" id="PR00344">
    <property type="entry name" value="BCTRLSENSOR"/>
</dbReference>
<dbReference type="Gene3D" id="1.10.8.500">
    <property type="entry name" value="HAMP domain in histidine kinase"/>
    <property type="match status" value="1"/>
</dbReference>
<name>A0A2S3WFK7_PSEPU</name>
<dbReference type="EMBL" id="MIND01000018">
    <property type="protein sequence ID" value="POF89736.1"/>
    <property type="molecule type" value="Genomic_DNA"/>
</dbReference>
<keyword evidence="10" id="KW-0812">Transmembrane</keyword>
<keyword evidence="5" id="KW-0597">Phosphoprotein</keyword>
<dbReference type="GO" id="GO:0005886">
    <property type="term" value="C:plasma membrane"/>
    <property type="evidence" value="ECO:0007669"/>
    <property type="project" value="UniProtKB-SubCell"/>
</dbReference>
<keyword evidence="6" id="KW-0808">Transferase</keyword>
<dbReference type="InterPro" id="IPR003594">
    <property type="entry name" value="HATPase_dom"/>
</dbReference>
<dbReference type="SUPFAM" id="SSF158472">
    <property type="entry name" value="HAMP domain-like"/>
    <property type="match status" value="1"/>
</dbReference>
<dbReference type="InterPro" id="IPR005467">
    <property type="entry name" value="His_kinase_dom"/>
</dbReference>
<dbReference type="CDD" id="cd00075">
    <property type="entry name" value="HATPase"/>
    <property type="match status" value="1"/>
</dbReference>
<evidence type="ECO:0000256" key="8">
    <source>
        <dbReference type="ARBA" id="ARBA00022777"/>
    </source>
</evidence>